<sequence>MEICNTTTGGPGHRECRTRSGLRPCPSALVSGERGGPTLPISVARLHRGRAKRHRPLIATSERGKLGNERRRGDAGGASGGWERERPGEFQMNRSVMRSSHSRASGLSRYFNPARIPREGLDRGTSAGYRICRASAPDPPGIAGCCCVWTA</sequence>
<dbReference type="Proteomes" id="UP001221898">
    <property type="component" value="Unassembled WGS sequence"/>
</dbReference>
<evidence type="ECO:0000313" key="2">
    <source>
        <dbReference type="EMBL" id="KAJ8393644.1"/>
    </source>
</evidence>
<protein>
    <submittedName>
        <fullName evidence="2">Uncharacterized protein</fullName>
    </submittedName>
</protein>
<feature type="region of interest" description="Disordered" evidence="1">
    <location>
        <begin position="1"/>
        <end position="23"/>
    </location>
</feature>
<proteinExistence type="predicted"/>
<keyword evidence="3" id="KW-1185">Reference proteome</keyword>
<feature type="compositionally biased region" description="Basic and acidic residues" evidence="1">
    <location>
        <begin position="62"/>
        <end position="74"/>
    </location>
</feature>
<dbReference type="AlphaFoldDB" id="A0AAD7WF46"/>
<evidence type="ECO:0000313" key="3">
    <source>
        <dbReference type="Proteomes" id="UP001221898"/>
    </source>
</evidence>
<feature type="region of interest" description="Disordered" evidence="1">
    <location>
        <begin position="48"/>
        <end position="101"/>
    </location>
</feature>
<accession>A0AAD7WF46</accession>
<name>A0AAD7WF46_9TELE</name>
<gene>
    <name evidence="2" type="ORF">AAFF_G00058630</name>
</gene>
<dbReference type="EMBL" id="JAINUG010000135">
    <property type="protein sequence ID" value="KAJ8393644.1"/>
    <property type="molecule type" value="Genomic_DNA"/>
</dbReference>
<comment type="caution">
    <text evidence="2">The sequence shown here is derived from an EMBL/GenBank/DDBJ whole genome shotgun (WGS) entry which is preliminary data.</text>
</comment>
<feature type="compositionally biased region" description="Polar residues" evidence="1">
    <location>
        <begin position="92"/>
        <end position="101"/>
    </location>
</feature>
<reference evidence="2" key="1">
    <citation type="journal article" date="2023" name="Science">
        <title>Genome structures resolve the early diversification of teleost fishes.</title>
        <authorList>
            <person name="Parey E."/>
            <person name="Louis A."/>
            <person name="Montfort J."/>
            <person name="Bouchez O."/>
            <person name="Roques C."/>
            <person name="Iampietro C."/>
            <person name="Lluch J."/>
            <person name="Castinel A."/>
            <person name="Donnadieu C."/>
            <person name="Desvignes T."/>
            <person name="Floi Bucao C."/>
            <person name="Jouanno E."/>
            <person name="Wen M."/>
            <person name="Mejri S."/>
            <person name="Dirks R."/>
            <person name="Jansen H."/>
            <person name="Henkel C."/>
            <person name="Chen W.J."/>
            <person name="Zahm M."/>
            <person name="Cabau C."/>
            <person name="Klopp C."/>
            <person name="Thompson A.W."/>
            <person name="Robinson-Rechavi M."/>
            <person name="Braasch I."/>
            <person name="Lecointre G."/>
            <person name="Bobe J."/>
            <person name="Postlethwait J.H."/>
            <person name="Berthelot C."/>
            <person name="Roest Crollius H."/>
            <person name="Guiguen Y."/>
        </authorList>
    </citation>
    <scope>NUCLEOTIDE SEQUENCE</scope>
    <source>
        <strain evidence="2">NC1722</strain>
    </source>
</reference>
<organism evidence="2 3">
    <name type="scientific">Aldrovandia affinis</name>
    <dbReference type="NCBI Taxonomy" id="143900"/>
    <lineage>
        <taxon>Eukaryota</taxon>
        <taxon>Metazoa</taxon>
        <taxon>Chordata</taxon>
        <taxon>Craniata</taxon>
        <taxon>Vertebrata</taxon>
        <taxon>Euteleostomi</taxon>
        <taxon>Actinopterygii</taxon>
        <taxon>Neopterygii</taxon>
        <taxon>Teleostei</taxon>
        <taxon>Notacanthiformes</taxon>
        <taxon>Halosauridae</taxon>
        <taxon>Aldrovandia</taxon>
    </lineage>
</organism>
<evidence type="ECO:0000256" key="1">
    <source>
        <dbReference type="SAM" id="MobiDB-lite"/>
    </source>
</evidence>